<organism evidence="2 3">
    <name type="scientific">Effrenium voratum</name>
    <dbReference type="NCBI Taxonomy" id="2562239"/>
    <lineage>
        <taxon>Eukaryota</taxon>
        <taxon>Sar</taxon>
        <taxon>Alveolata</taxon>
        <taxon>Dinophyceae</taxon>
        <taxon>Suessiales</taxon>
        <taxon>Symbiodiniaceae</taxon>
        <taxon>Effrenium</taxon>
    </lineage>
</organism>
<sequence>MIARVRELQNQNEKSKSAGSGGADFSLWGGAMLGAPPEAVTKYIEDNDLDESAARSLRALPPHNQAIAIRWDLSQYKNPSAKFMSMAAALGNTPPPRMPMPPMYGMPPLAGPGGVPAMYSMPPPGMGPPGMVPSMYSMPPPGMGPMMGMMPPGR</sequence>
<evidence type="ECO:0000256" key="1">
    <source>
        <dbReference type="SAM" id="MobiDB-lite"/>
    </source>
</evidence>
<dbReference type="AlphaFoldDB" id="A0AA36HY19"/>
<feature type="region of interest" description="Disordered" evidence="1">
    <location>
        <begin position="1"/>
        <end position="21"/>
    </location>
</feature>
<reference evidence="2" key="1">
    <citation type="submission" date="2023-08" db="EMBL/GenBank/DDBJ databases">
        <authorList>
            <person name="Chen Y."/>
            <person name="Shah S."/>
            <person name="Dougan E. K."/>
            <person name="Thang M."/>
            <person name="Chan C."/>
        </authorList>
    </citation>
    <scope>NUCLEOTIDE SEQUENCE</scope>
</reference>
<comment type="caution">
    <text evidence="2">The sequence shown here is derived from an EMBL/GenBank/DDBJ whole genome shotgun (WGS) entry which is preliminary data.</text>
</comment>
<name>A0AA36HY19_9DINO</name>
<dbReference type="Proteomes" id="UP001178507">
    <property type="component" value="Unassembled WGS sequence"/>
</dbReference>
<proteinExistence type="predicted"/>
<evidence type="ECO:0000313" key="3">
    <source>
        <dbReference type="Proteomes" id="UP001178507"/>
    </source>
</evidence>
<dbReference type="EMBL" id="CAUJNA010000465">
    <property type="protein sequence ID" value="CAJ1377468.1"/>
    <property type="molecule type" value="Genomic_DNA"/>
</dbReference>
<keyword evidence="3" id="KW-1185">Reference proteome</keyword>
<evidence type="ECO:0000313" key="2">
    <source>
        <dbReference type="EMBL" id="CAJ1377468.1"/>
    </source>
</evidence>
<protein>
    <submittedName>
        <fullName evidence="2">Uncharacterized protein</fullName>
    </submittedName>
</protein>
<gene>
    <name evidence="2" type="ORF">EVOR1521_LOCUS6255</name>
</gene>
<accession>A0AA36HY19</accession>